<dbReference type="InterPro" id="IPR040339">
    <property type="entry name" value="At1g16860-like"/>
</dbReference>
<feature type="compositionally biased region" description="Low complexity" evidence="1">
    <location>
        <begin position="66"/>
        <end position="90"/>
    </location>
</feature>
<keyword evidence="2" id="KW-0812">Transmembrane</keyword>
<dbReference type="AlphaFoldDB" id="A0A8X7ZYP4"/>
<accession>A0A8X7ZYP4</accession>
<keyword evidence="4" id="KW-1185">Reference proteome</keyword>
<feature type="transmembrane region" description="Helical" evidence="2">
    <location>
        <begin position="161"/>
        <end position="181"/>
    </location>
</feature>
<feature type="transmembrane region" description="Helical" evidence="2">
    <location>
        <begin position="187"/>
        <end position="209"/>
    </location>
</feature>
<feature type="region of interest" description="Disordered" evidence="1">
    <location>
        <begin position="106"/>
        <end position="135"/>
    </location>
</feature>
<sequence>MGTRIQSHQLKNGLFVSGRREQQQKEKQPTMAARAVPYTGGDIKKSGELGKMFDIPAVVEPPKAPPSRASTSSSGSIRNSSSGPIRNSSGPLNVVLPTGLFTSGPLGSGPLGSGPQRRSGQLDNSAVGSGTGSGSSKALYGSAVTSLAGDVKVGFRVSRPVVWVVMVVVVMGLLVGAFLMVAVKKAVILLAVGAVLVPLIVGLIWNCAWGRRGLLGFVRRYPDTELRGAIDGQYVKVTGVISTSLFTATIVTSLKLFSGHSPKRKFCSTRRVELSQQSYYELFLAFGLYGNMRRKNAKDFCGAETITLRSLLEAVAESCGKKVFIARNRRSRWGGLGGLQLFLCKYSGGLIGYFPSLLFELKPCEDDKMDALSINPISVLNIEEYHIMRVYIYYCSDARRSLNVVTCGSIPLESSYQKVHRCVYVSTELFEFRGLGGKSAHSKHRFFSWGSRHSEKFVADFYISDFQSGLRALVKAGYGAKVAPFVREATVVDVKKENMDLSSSFLRWLADRNLSSDDRIMRLKEGYIKEGSTVSVMGVVQRHDNVLMIVPPQEPLSTGCQWFRCLLPTYVEGLVLTCDDNQNADVVPV</sequence>
<name>A0A8X7ZYP4_POPTO</name>
<feature type="compositionally biased region" description="Polar residues" evidence="1">
    <location>
        <begin position="1"/>
        <end position="10"/>
    </location>
</feature>
<dbReference type="OrthoDB" id="1899156at2759"/>
<dbReference type="PANTHER" id="PTHR33709">
    <property type="entry name" value="OSJNBA0035M09.9 PROTEIN"/>
    <property type="match status" value="1"/>
</dbReference>
<proteinExistence type="predicted"/>
<keyword evidence="2" id="KW-0472">Membrane</keyword>
<evidence type="ECO:0000313" key="3">
    <source>
        <dbReference type="EMBL" id="KAG6776742.1"/>
    </source>
</evidence>
<feature type="region of interest" description="Disordered" evidence="1">
    <location>
        <begin position="1"/>
        <end position="90"/>
    </location>
</feature>
<dbReference type="EMBL" id="JAAWWB010000008">
    <property type="protein sequence ID" value="KAG6776742.1"/>
    <property type="molecule type" value="Genomic_DNA"/>
</dbReference>
<evidence type="ECO:0000256" key="2">
    <source>
        <dbReference type="SAM" id="Phobius"/>
    </source>
</evidence>
<keyword evidence="2" id="KW-1133">Transmembrane helix</keyword>
<gene>
    <name evidence="3" type="ORF">POTOM_016529</name>
</gene>
<reference evidence="3" key="1">
    <citation type="journal article" date="2020" name="bioRxiv">
        <title>Hybrid origin of Populus tomentosa Carr. identified through genome sequencing and phylogenomic analysis.</title>
        <authorList>
            <person name="An X."/>
            <person name="Gao K."/>
            <person name="Chen Z."/>
            <person name="Li J."/>
            <person name="Yang X."/>
            <person name="Yang X."/>
            <person name="Zhou J."/>
            <person name="Guo T."/>
            <person name="Zhao T."/>
            <person name="Huang S."/>
            <person name="Miao D."/>
            <person name="Khan W.U."/>
            <person name="Rao P."/>
            <person name="Ye M."/>
            <person name="Lei B."/>
            <person name="Liao W."/>
            <person name="Wang J."/>
            <person name="Ji L."/>
            <person name="Li Y."/>
            <person name="Guo B."/>
            <person name="Mustafa N.S."/>
            <person name="Li S."/>
            <person name="Yun Q."/>
            <person name="Keller S.R."/>
            <person name="Mao J."/>
            <person name="Zhang R."/>
            <person name="Strauss S.H."/>
        </authorList>
    </citation>
    <scope>NUCLEOTIDE SEQUENCE</scope>
    <source>
        <strain evidence="3">GM15</strain>
        <tissue evidence="3">Leaf</tissue>
    </source>
</reference>
<comment type="caution">
    <text evidence="3">The sequence shown here is derived from an EMBL/GenBank/DDBJ whole genome shotgun (WGS) entry which is preliminary data.</text>
</comment>
<dbReference type="PANTHER" id="PTHR33709:SF17">
    <property type="entry name" value="UBIQUITIN-SPECIFIC PROTEASE FAMILY C19-RELATED PROTEIN"/>
    <property type="match status" value="1"/>
</dbReference>
<dbReference type="Proteomes" id="UP000886885">
    <property type="component" value="Chromosome 4D"/>
</dbReference>
<feature type="compositionally biased region" description="Polar residues" evidence="1">
    <location>
        <begin position="116"/>
        <end position="127"/>
    </location>
</feature>
<protein>
    <recommendedName>
        <fullName evidence="5">Ubiquitin-specific protease family C19-related protein</fullName>
    </recommendedName>
</protein>
<evidence type="ECO:0000256" key="1">
    <source>
        <dbReference type="SAM" id="MobiDB-lite"/>
    </source>
</evidence>
<organism evidence="3 4">
    <name type="scientific">Populus tomentosa</name>
    <name type="common">Chinese white poplar</name>
    <dbReference type="NCBI Taxonomy" id="118781"/>
    <lineage>
        <taxon>Eukaryota</taxon>
        <taxon>Viridiplantae</taxon>
        <taxon>Streptophyta</taxon>
        <taxon>Embryophyta</taxon>
        <taxon>Tracheophyta</taxon>
        <taxon>Spermatophyta</taxon>
        <taxon>Magnoliopsida</taxon>
        <taxon>eudicotyledons</taxon>
        <taxon>Gunneridae</taxon>
        <taxon>Pentapetalae</taxon>
        <taxon>rosids</taxon>
        <taxon>fabids</taxon>
        <taxon>Malpighiales</taxon>
        <taxon>Salicaceae</taxon>
        <taxon>Saliceae</taxon>
        <taxon>Populus</taxon>
    </lineage>
</organism>
<feature type="compositionally biased region" description="Basic and acidic residues" evidence="1">
    <location>
        <begin position="18"/>
        <end position="28"/>
    </location>
</feature>
<evidence type="ECO:0000313" key="4">
    <source>
        <dbReference type="Proteomes" id="UP000886885"/>
    </source>
</evidence>
<evidence type="ECO:0008006" key="5">
    <source>
        <dbReference type="Google" id="ProtNLM"/>
    </source>
</evidence>